<proteinExistence type="predicted"/>
<evidence type="ECO:0000313" key="1">
    <source>
        <dbReference type="Proteomes" id="UP000887561"/>
    </source>
</evidence>
<organism evidence="1 2">
    <name type="scientific">Meloidogyne javanica</name>
    <name type="common">Root-knot nematode worm</name>
    <dbReference type="NCBI Taxonomy" id="6303"/>
    <lineage>
        <taxon>Eukaryota</taxon>
        <taxon>Metazoa</taxon>
        <taxon>Ecdysozoa</taxon>
        <taxon>Nematoda</taxon>
        <taxon>Chromadorea</taxon>
        <taxon>Rhabditida</taxon>
        <taxon>Tylenchina</taxon>
        <taxon>Tylenchomorpha</taxon>
        <taxon>Tylenchoidea</taxon>
        <taxon>Meloidogynidae</taxon>
        <taxon>Meloidogyninae</taxon>
        <taxon>Meloidogyne</taxon>
        <taxon>Meloidogyne incognita group</taxon>
    </lineage>
</organism>
<name>A0A915MJP9_MELJA</name>
<dbReference type="WBParaSite" id="scaffold438_cov287.g1080">
    <property type="protein sequence ID" value="scaffold438_cov287.g1080"/>
    <property type="gene ID" value="scaffold438_cov287.g1080"/>
</dbReference>
<dbReference type="Proteomes" id="UP000887561">
    <property type="component" value="Unplaced"/>
</dbReference>
<evidence type="ECO:0000313" key="2">
    <source>
        <dbReference type="WBParaSite" id="scaffold438_cov287.g1080"/>
    </source>
</evidence>
<dbReference type="AlphaFoldDB" id="A0A915MJP9"/>
<reference evidence="2" key="1">
    <citation type="submission" date="2022-11" db="UniProtKB">
        <authorList>
            <consortium name="WormBaseParasite"/>
        </authorList>
    </citation>
    <scope>IDENTIFICATION</scope>
</reference>
<accession>A0A915MJP9</accession>
<keyword evidence="1" id="KW-1185">Reference proteome</keyword>
<sequence length="259" mass="29593">MGHSPPFTEYTDLRPEYFIVPKYGSFDFLNKLVQNKQFGQLKQFLRENSWPVTHEIRKHLWAVLISYSDKEFESSKFFYREQIESLLKSKEIRFVPILYPLCAVFLHYHPVDVAFACINRLLAQGNKFVFQSEIAVYASRYTLLSMLKKFKHQISKQNNDTNKVAMDENKLNQLNFEISSVASKVPVSVQTFLDIGEVFGAYVSSSWAERNDVHERAKAKYFGTGSGGGDAIAIRDELVEGSSRASRTYQSPELVSGGS</sequence>
<protein>
    <submittedName>
        <fullName evidence="2">Rab-GAP TBC domain-containing protein</fullName>
    </submittedName>
</protein>